<organism evidence="2 3">
    <name type="scientific">Bubo bubo</name>
    <name type="common">Eurasian eagle-owl</name>
    <name type="synonym">Strix bubo</name>
    <dbReference type="NCBI Taxonomy" id="30461"/>
    <lineage>
        <taxon>Eukaryota</taxon>
        <taxon>Metazoa</taxon>
        <taxon>Chordata</taxon>
        <taxon>Craniata</taxon>
        <taxon>Vertebrata</taxon>
        <taxon>Euteleostomi</taxon>
        <taxon>Archelosauria</taxon>
        <taxon>Archosauria</taxon>
        <taxon>Dinosauria</taxon>
        <taxon>Saurischia</taxon>
        <taxon>Theropoda</taxon>
        <taxon>Coelurosauria</taxon>
        <taxon>Aves</taxon>
        <taxon>Neognathae</taxon>
        <taxon>Neoaves</taxon>
        <taxon>Telluraves</taxon>
        <taxon>Strigiformes</taxon>
        <taxon>Strigidae</taxon>
        <taxon>Bubo</taxon>
    </lineage>
</organism>
<dbReference type="Proteomes" id="UP000694567">
    <property type="component" value="Unplaced"/>
</dbReference>
<protein>
    <submittedName>
        <fullName evidence="2">Uncharacterized protein</fullName>
    </submittedName>
</protein>
<evidence type="ECO:0000313" key="3">
    <source>
        <dbReference type="Proteomes" id="UP000694567"/>
    </source>
</evidence>
<dbReference type="Ensembl" id="ENSBOBT00000018621.1">
    <property type="protein sequence ID" value="ENSBOBP00000018210.1"/>
    <property type="gene ID" value="ENSBOBG00000011253.1"/>
</dbReference>
<keyword evidence="3" id="KW-1185">Reference proteome</keyword>
<dbReference type="AlphaFoldDB" id="A0A8C0IFT6"/>
<reference evidence="2" key="1">
    <citation type="submission" date="2025-08" db="UniProtKB">
        <authorList>
            <consortium name="Ensembl"/>
        </authorList>
    </citation>
    <scope>IDENTIFICATION</scope>
</reference>
<proteinExistence type="predicted"/>
<evidence type="ECO:0000313" key="2">
    <source>
        <dbReference type="Ensembl" id="ENSBOBP00000018210.1"/>
    </source>
</evidence>
<feature type="region of interest" description="Disordered" evidence="1">
    <location>
        <begin position="54"/>
        <end position="75"/>
    </location>
</feature>
<sequence length="126" mass="13358">KNTARTASPLLCPEVPPQLAPATPIAHTQGLGQTWPWPQTSHLASELAEQMVAQNPPGGKEQQLGPSPSALLGCQGASRPAQAFTNTHSATGGAFSRPKLIQDLVFCCGSERSLKTRFSSNKEQVR</sequence>
<reference evidence="2" key="2">
    <citation type="submission" date="2025-09" db="UniProtKB">
        <authorList>
            <consortium name="Ensembl"/>
        </authorList>
    </citation>
    <scope>IDENTIFICATION</scope>
</reference>
<name>A0A8C0IFT6_BUBBB</name>
<evidence type="ECO:0000256" key="1">
    <source>
        <dbReference type="SAM" id="MobiDB-lite"/>
    </source>
</evidence>
<accession>A0A8C0IFT6</accession>